<proteinExistence type="predicted"/>
<reference evidence="1 2" key="1">
    <citation type="journal article" date="2024" name="Plant Biotechnol. J.">
        <title>Genome and CRISPR/Cas9 system of a widespread forest tree (Populus alba) in the world.</title>
        <authorList>
            <person name="Liu Y.J."/>
            <person name="Jiang P.F."/>
            <person name="Han X.M."/>
            <person name="Li X.Y."/>
            <person name="Wang H.M."/>
            <person name="Wang Y.J."/>
            <person name="Wang X.X."/>
            <person name="Zeng Q.Y."/>
        </authorList>
    </citation>
    <scope>NUCLEOTIDE SEQUENCE [LARGE SCALE GENOMIC DNA]</scope>
    <source>
        <strain evidence="2">cv. PAL-ZL1</strain>
    </source>
</reference>
<evidence type="ECO:0000313" key="1">
    <source>
        <dbReference type="EMBL" id="KAL3612857.1"/>
    </source>
</evidence>
<organism evidence="1 2">
    <name type="scientific">Populus alba</name>
    <name type="common">White poplar</name>
    <dbReference type="NCBI Taxonomy" id="43335"/>
    <lineage>
        <taxon>Eukaryota</taxon>
        <taxon>Viridiplantae</taxon>
        <taxon>Streptophyta</taxon>
        <taxon>Embryophyta</taxon>
        <taxon>Tracheophyta</taxon>
        <taxon>Spermatophyta</taxon>
        <taxon>Magnoliopsida</taxon>
        <taxon>eudicotyledons</taxon>
        <taxon>Gunneridae</taxon>
        <taxon>Pentapetalae</taxon>
        <taxon>rosids</taxon>
        <taxon>fabids</taxon>
        <taxon>Malpighiales</taxon>
        <taxon>Salicaceae</taxon>
        <taxon>Saliceae</taxon>
        <taxon>Populus</taxon>
    </lineage>
</organism>
<evidence type="ECO:0000313" key="2">
    <source>
        <dbReference type="Proteomes" id="UP000309997"/>
    </source>
</evidence>
<dbReference type="Proteomes" id="UP000309997">
    <property type="component" value="Unassembled WGS sequence"/>
</dbReference>
<name>A0ACC4D5J4_POPAL</name>
<sequence length="347" mass="39807">MLPLPAQLHIAEAACLRSGIDLAASTRHNGRTIFQCKFTNIEAARVISSTFKASMEIPLFQWSQISRYPEWMPQINAWFSRFEKQFCWDDEHNNVVRRVWENHAATRDFKPIYIPEDIWPHYLEHVTFERFTRRSQSGAGNRNWPIHGSVTTHTGGSVPFAAHAKRMATSLRREPSPMELFMETHVRSQDRQKGVQQFVDSRAQHFVETYNNRLREAYGDDPSTHPEFDPDLWMEAGSSGGPDKNRVYGLSNTRADNLRTTRTASTVGSSQSKEYMALQQRCDQISEAYTQLKQQYIAESAQQRAAYEELRQMVINMSQGGTCAPNPNWPHNSQPPPPPDPPQPPLY</sequence>
<gene>
    <name evidence="1" type="ORF">D5086_003877</name>
</gene>
<accession>A0ACC4D5J4</accession>
<protein>
    <submittedName>
        <fullName evidence="1">Uncharacterized protein</fullName>
    </submittedName>
</protein>
<keyword evidence="2" id="KW-1185">Reference proteome</keyword>
<dbReference type="EMBL" id="RCHU02000001">
    <property type="protein sequence ID" value="KAL3612857.1"/>
    <property type="molecule type" value="Genomic_DNA"/>
</dbReference>
<comment type="caution">
    <text evidence="1">The sequence shown here is derived from an EMBL/GenBank/DDBJ whole genome shotgun (WGS) entry which is preliminary data.</text>
</comment>